<evidence type="ECO:0000313" key="9">
    <source>
        <dbReference type="Proteomes" id="UP000431092"/>
    </source>
</evidence>
<evidence type="ECO:0000256" key="3">
    <source>
        <dbReference type="ARBA" id="ARBA00022692"/>
    </source>
</evidence>
<dbReference type="InterPro" id="IPR004307">
    <property type="entry name" value="TspO_MBR"/>
</dbReference>
<dbReference type="InterPro" id="IPR016040">
    <property type="entry name" value="NAD(P)-bd_dom"/>
</dbReference>
<evidence type="ECO:0000256" key="1">
    <source>
        <dbReference type="ARBA" id="ARBA00004141"/>
    </source>
</evidence>
<dbReference type="GO" id="GO:0016020">
    <property type="term" value="C:membrane"/>
    <property type="evidence" value="ECO:0007669"/>
    <property type="project" value="UniProtKB-SubCell"/>
</dbReference>
<dbReference type="PANTHER" id="PTHR10057">
    <property type="entry name" value="PERIPHERAL-TYPE BENZODIAZEPINE RECEPTOR"/>
    <property type="match status" value="1"/>
</dbReference>
<proteinExistence type="inferred from homology"/>
<evidence type="ECO:0000256" key="2">
    <source>
        <dbReference type="ARBA" id="ARBA00007524"/>
    </source>
</evidence>
<feature type="transmembrane region" description="Helical" evidence="6">
    <location>
        <begin position="370"/>
        <end position="394"/>
    </location>
</feature>
<reference evidence="8 9" key="1">
    <citation type="submission" date="2019-11" db="EMBL/GenBank/DDBJ databases">
        <title>Whole genome sequencing identifies a novel species of the genus Arsenicicoccus isolated from human blood.</title>
        <authorList>
            <person name="Jeong J.H."/>
            <person name="Kweon O.J."/>
            <person name="Kim H.R."/>
            <person name="Kim T.-H."/>
            <person name="Ha S.-M."/>
            <person name="Lee M.-K."/>
        </authorList>
    </citation>
    <scope>NUCLEOTIDE SEQUENCE [LARGE SCALE GENOMIC DNA]</scope>
    <source>
        <strain evidence="8 9">MKL-02</strain>
    </source>
</reference>
<gene>
    <name evidence="8" type="ORF">GGG17_10480</name>
</gene>
<evidence type="ECO:0000256" key="6">
    <source>
        <dbReference type="SAM" id="Phobius"/>
    </source>
</evidence>
<evidence type="ECO:0000313" key="8">
    <source>
        <dbReference type="EMBL" id="MTB72388.1"/>
    </source>
</evidence>
<dbReference type="SUPFAM" id="SSF51735">
    <property type="entry name" value="NAD(P)-binding Rossmann-fold domains"/>
    <property type="match status" value="1"/>
</dbReference>
<dbReference type="GO" id="GO:0033013">
    <property type="term" value="P:tetrapyrrole metabolic process"/>
    <property type="evidence" value="ECO:0007669"/>
    <property type="project" value="UniProtKB-ARBA"/>
</dbReference>
<evidence type="ECO:0000256" key="5">
    <source>
        <dbReference type="ARBA" id="ARBA00023136"/>
    </source>
</evidence>
<dbReference type="CDD" id="cd15904">
    <property type="entry name" value="TSPO_MBR"/>
    <property type="match status" value="1"/>
</dbReference>
<comment type="caution">
    <text evidence="8">The sequence shown here is derived from an EMBL/GenBank/DDBJ whole genome shotgun (WGS) entry which is preliminary data.</text>
</comment>
<feature type="transmembrane region" description="Helical" evidence="6">
    <location>
        <begin position="406"/>
        <end position="427"/>
    </location>
</feature>
<dbReference type="Gene3D" id="1.20.1260.100">
    <property type="entry name" value="TspO/MBR protein"/>
    <property type="match status" value="1"/>
</dbReference>
<dbReference type="PANTHER" id="PTHR10057:SF0">
    <property type="entry name" value="TRANSLOCATOR PROTEIN"/>
    <property type="match status" value="1"/>
</dbReference>
<dbReference type="Pfam" id="PF13460">
    <property type="entry name" value="NAD_binding_10"/>
    <property type="match status" value="1"/>
</dbReference>
<evidence type="ECO:0000259" key="7">
    <source>
        <dbReference type="Pfam" id="PF13460"/>
    </source>
</evidence>
<feature type="transmembrane region" description="Helical" evidence="6">
    <location>
        <begin position="331"/>
        <end position="350"/>
    </location>
</feature>
<dbReference type="InterPro" id="IPR036291">
    <property type="entry name" value="NAD(P)-bd_dom_sf"/>
</dbReference>
<dbReference type="AlphaFoldDB" id="A0A6I3IDQ4"/>
<dbReference type="FunFam" id="1.20.1260.100:FF:000001">
    <property type="entry name" value="translocator protein 2"/>
    <property type="match status" value="1"/>
</dbReference>
<keyword evidence="9" id="KW-1185">Reference proteome</keyword>
<comment type="subcellular location">
    <subcellularLocation>
        <location evidence="1">Membrane</location>
        <topology evidence="1">Multi-pass membrane protein</topology>
    </subcellularLocation>
</comment>
<accession>A0A6I3IDQ4</accession>
<feature type="domain" description="NAD(P)-binding" evidence="7">
    <location>
        <begin position="19"/>
        <end position="135"/>
    </location>
</feature>
<name>A0A6I3IDQ4_9MICO</name>
<dbReference type="RefSeq" id="WP_154593681.1">
    <property type="nucleotide sequence ID" value="NZ_WLVL01000039.1"/>
</dbReference>
<dbReference type="Pfam" id="PF03073">
    <property type="entry name" value="TspO_MBR"/>
    <property type="match status" value="1"/>
</dbReference>
<dbReference type="Proteomes" id="UP000431092">
    <property type="component" value="Unassembled WGS sequence"/>
</dbReference>
<dbReference type="Gene3D" id="3.40.50.720">
    <property type="entry name" value="NAD(P)-binding Rossmann-like Domain"/>
    <property type="match status" value="1"/>
</dbReference>
<dbReference type="InterPro" id="IPR038330">
    <property type="entry name" value="TspO/MBR-related_sf"/>
</dbReference>
<comment type="similarity">
    <text evidence="2">Belongs to the TspO/BZRP family.</text>
</comment>
<keyword evidence="4 6" id="KW-1133">Transmembrane helix</keyword>
<keyword evidence="3 6" id="KW-0812">Transmembrane</keyword>
<sequence>MTAADPAPHPEARLGLVTGATGYVGGEVVGVLVERGWRVRVLSRSADKVRQAEWGDAVVDGVAGPGQVEVVEGDASSPEDLATALRDVDVAWYLLHSMGDGDDFQDEERSMAEAFATAAREAAVSRIVYLGGLHPEGEELSEHLASRVEVGEILLGSGVPTAALQAGVVLGDGSQSFVMLRHLAERLPGAIAPGWLRNEIAPIAVDDALHYLVAAADLAPDVNRTFDIAGPDVVSYADMMKRYARALGLGPRVVLTAPVTTPRAAARWIGLVTPVDHELAKPLVGSLLHDTVASEHDLADLVGEPAGGATGFEEAVRRAARGSDTRRWRRTLTWTGAAVTATAVVGSLVTDPTSRWYRRLSKPSWQPPSWAFPVAWTALYADIALVSALSIADLQETSREDEARAYAAALGTNLVLNAGWSALFFGAKQLRLSTVEAVALAASSADLVRRAARVSPEKGVALAPYAAWTTFAAALTAEITRRNA</sequence>
<evidence type="ECO:0000256" key="4">
    <source>
        <dbReference type="ARBA" id="ARBA00022989"/>
    </source>
</evidence>
<keyword evidence="5 6" id="KW-0472">Membrane</keyword>
<dbReference type="EMBL" id="WLVL01000039">
    <property type="protein sequence ID" value="MTB72388.1"/>
    <property type="molecule type" value="Genomic_DNA"/>
</dbReference>
<organism evidence="8 9">
    <name type="scientific">Arsenicicoccus cauae</name>
    <dbReference type="NCBI Taxonomy" id="2663847"/>
    <lineage>
        <taxon>Bacteria</taxon>
        <taxon>Bacillati</taxon>
        <taxon>Actinomycetota</taxon>
        <taxon>Actinomycetes</taxon>
        <taxon>Micrococcales</taxon>
        <taxon>Intrasporangiaceae</taxon>
        <taxon>Arsenicicoccus</taxon>
    </lineage>
</organism>
<protein>
    <submittedName>
        <fullName evidence="8">NAD(P)H-binding protein</fullName>
    </submittedName>
</protein>